<dbReference type="Proteomes" id="UP000032101">
    <property type="component" value="Unassembled WGS sequence"/>
</dbReference>
<dbReference type="GO" id="GO:0061513">
    <property type="term" value="F:glucose 6-phosphate:phosphate antiporter activity"/>
    <property type="evidence" value="ECO:0007669"/>
    <property type="project" value="TreeGrafter"/>
</dbReference>
<dbReference type="InterPro" id="IPR051337">
    <property type="entry name" value="OPA_Antiporter"/>
</dbReference>
<dbReference type="PROSITE" id="PS00942">
    <property type="entry name" value="GLPT"/>
    <property type="match status" value="1"/>
</dbReference>
<dbReference type="GO" id="GO:0005886">
    <property type="term" value="C:plasma membrane"/>
    <property type="evidence" value="ECO:0007669"/>
    <property type="project" value="TreeGrafter"/>
</dbReference>
<dbReference type="PANTHER" id="PTHR43826:SF6">
    <property type="entry name" value="GLYCEROL-3-PHOSPHATE TRANSPORTER"/>
    <property type="match status" value="1"/>
</dbReference>
<accession>A0A0D0MNJ6</accession>
<keyword evidence="5 6" id="KW-0472">Membrane</keyword>
<evidence type="ECO:0000259" key="7">
    <source>
        <dbReference type="PROSITE" id="PS50850"/>
    </source>
</evidence>
<keyword evidence="3 6" id="KW-0812">Transmembrane</keyword>
<dbReference type="GO" id="GO:0012505">
    <property type="term" value="C:endomembrane system"/>
    <property type="evidence" value="ECO:0007669"/>
    <property type="project" value="UniProtKB-SubCell"/>
</dbReference>
<feature type="transmembrane region" description="Helical" evidence="6">
    <location>
        <begin position="219"/>
        <end position="237"/>
    </location>
</feature>
<dbReference type="GO" id="GO:0035435">
    <property type="term" value="P:phosphate ion transmembrane transport"/>
    <property type="evidence" value="ECO:0007669"/>
    <property type="project" value="TreeGrafter"/>
</dbReference>
<dbReference type="CDD" id="cd17345">
    <property type="entry name" value="MFS_GlpT"/>
    <property type="match status" value="1"/>
</dbReference>
<evidence type="ECO:0000256" key="3">
    <source>
        <dbReference type="ARBA" id="ARBA00022692"/>
    </source>
</evidence>
<dbReference type="Pfam" id="PF07690">
    <property type="entry name" value="MFS_1"/>
    <property type="match status" value="1"/>
</dbReference>
<feature type="transmembrane region" description="Helical" evidence="6">
    <location>
        <begin position="249"/>
        <end position="269"/>
    </location>
</feature>
<dbReference type="FunFam" id="1.20.1250.20:FF:000016">
    <property type="entry name" value="Glycerol-3-phosphate transporter"/>
    <property type="match status" value="1"/>
</dbReference>
<dbReference type="RefSeq" id="WP_042732144.1">
    <property type="nucleotide sequence ID" value="NZ_JXNZ01000297.1"/>
</dbReference>
<dbReference type="NCBIfam" id="TIGR00881">
    <property type="entry name" value="2A0104"/>
    <property type="match status" value="1"/>
</dbReference>
<proteinExistence type="inferred from homology"/>
<keyword evidence="4 6" id="KW-1133">Transmembrane helix</keyword>
<evidence type="ECO:0000256" key="2">
    <source>
        <dbReference type="ARBA" id="ARBA00009598"/>
    </source>
</evidence>
<feature type="transmembrane region" description="Helical" evidence="6">
    <location>
        <begin position="312"/>
        <end position="332"/>
    </location>
</feature>
<dbReference type="EMBL" id="JXNZ01000297">
    <property type="protein sequence ID" value="KIQ56985.1"/>
    <property type="molecule type" value="Genomic_DNA"/>
</dbReference>
<dbReference type="OrthoDB" id="9766638at2"/>
<feature type="non-terminal residue" evidence="8">
    <location>
        <position position="1"/>
    </location>
</feature>
<feature type="transmembrane region" description="Helical" evidence="6">
    <location>
        <begin position="56"/>
        <end position="78"/>
    </location>
</feature>
<gene>
    <name evidence="8" type="primary">glpT</name>
    <name evidence="8" type="ORF">RL74_23230</name>
</gene>
<feature type="transmembrane region" description="Helical" evidence="6">
    <location>
        <begin position="150"/>
        <end position="168"/>
    </location>
</feature>
<organism evidence="8 9">
    <name type="scientific">Pseudomonas fluorescens</name>
    <dbReference type="NCBI Taxonomy" id="294"/>
    <lineage>
        <taxon>Bacteria</taxon>
        <taxon>Pseudomonadati</taxon>
        <taxon>Pseudomonadota</taxon>
        <taxon>Gammaproteobacteria</taxon>
        <taxon>Pseudomonadales</taxon>
        <taxon>Pseudomonadaceae</taxon>
        <taxon>Pseudomonas</taxon>
    </lineage>
</organism>
<dbReference type="PANTHER" id="PTHR43826">
    <property type="entry name" value="GLUCOSE-6-PHOSPHATE EXCHANGER SLC37A4"/>
    <property type="match status" value="1"/>
</dbReference>
<sequence length="345" mass="37794">GVMFIFGFAPWATSSVTMMFILLFINGWAQGMGWPPSGRTMVHWWSQKERGGVVSVWNVAHNVGGGLIGPLFLLGMGWFNDWHAAFYVPAAVALAVAVFAFVTMRDTPQSVGLPPIEKYKNDYPEGYDASHENEFSAKEIFVKYVLRNKMLWYIAMANVFVYLLRYGVLDWAPTYLKEAKGFTVDKSSWAYFFYEWAGIPGTLLCGWMSDKIFRGNRGLTGMVFMALVTVATLVYWLNPAGNPTVDMIALVSIGFLIYGPVMLIGLQALELAPKKAAGTAAGFTGLFGYLGGSVAASAAMGYTVDHFGWNGGFVLLIGACLLAMAFLAPTLWHKQVASQSREAVA</sequence>
<evidence type="ECO:0000256" key="6">
    <source>
        <dbReference type="SAM" id="Phobius"/>
    </source>
</evidence>
<dbReference type="InterPro" id="IPR036259">
    <property type="entry name" value="MFS_trans_sf"/>
</dbReference>
<dbReference type="AlphaFoldDB" id="A0A0D0MNJ6"/>
<feature type="domain" description="Major facilitator superfamily (MFS) profile" evidence="7">
    <location>
        <begin position="1"/>
        <end position="337"/>
    </location>
</feature>
<feature type="transmembrane region" description="Helical" evidence="6">
    <location>
        <begin position="84"/>
        <end position="102"/>
    </location>
</feature>
<feature type="transmembrane region" description="Helical" evidence="6">
    <location>
        <begin position="281"/>
        <end position="300"/>
    </location>
</feature>
<evidence type="ECO:0000256" key="4">
    <source>
        <dbReference type="ARBA" id="ARBA00022989"/>
    </source>
</evidence>
<feature type="transmembrane region" description="Helical" evidence="6">
    <location>
        <begin position="188"/>
        <end position="207"/>
    </location>
</feature>
<dbReference type="InterPro" id="IPR020846">
    <property type="entry name" value="MFS_dom"/>
</dbReference>
<comment type="similarity">
    <text evidence="2">Belongs to the major facilitator superfamily. Organophosphate:Pi antiporter (OPA) (TC 2.A.1.4) family.</text>
</comment>
<dbReference type="InterPro" id="IPR021159">
    <property type="entry name" value="Sugar-P_transporter_CS"/>
</dbReference>
<comment type="subcellular location">
    <subcellularLocation>
        <location evidence="1">Endomembrane system</location>
        <topology evidence="1">Multi-pass membrane protein</topology>
    </subcellularLocation>
</comment>
<evidence type="ECO:0000313" key="8">
    <source>
        <dbReference type="EMBL" id="KIQ56985.1"/>
    </source>
</evidence>
<dbReference type="Gene3D" id="1.20.1250.20">
    <property type="entry name" value="MFS general substrate transporter like domains"/>
    <property type="match status" value="2"/>
</dbReference>
<evidence type="ECO:0000313" key="9">
    <source>
        <dbReference type="Proteomes" id="UP000032101"/>
    </source>
</evidence>
<comment type="caution">
    <text evidence="8">The sequence shown here is derived from an EMBL/GenBank/DDBJ whole genome shotgun (WGS) entry which is preliminary data.</text>
</comment>
<feature type="transmembrane region" description="Helical" evidence="6">
    <location>
        <begin position="6"/>
        <end position="29"/>
    </location>
</feature>
<dbReference type="PATRIC" id="fig|294.124.peg.4796"/>
<dbReference type="PROSITE" id="PS50850">
    <property type="entry name" value="MFS"/>
    <property type="match status" value="1"/>
</dbReference>
<protein>
    <submittedName>
        <fullName evidence="8">GlpT protein</fullName>
    </submittedName>
</protein>
<reference evidence="8 9" key="1">
    <citation type="submission" date="2015-01" db="EMBL/GenBank/DDBJ databases">
        <title>Draft Genome Sequence of the Biocontrol and Plant Growth-Promoting Rhizobacteria (PGPR) Pseudomonas fluorescens UM270.</title>
        <authorList>
            <person name="Hernandez-Salmeron J.E."/>
            <person name="Santoyo G."/>
            <person name="Moreno-Hagelsieb G."/>
            <person name="Hernandez-Leon R."/>
        </authorList>
    </citation>
    <scope>NUCLEOTIDE SEQUENCE [LARGE SCALE GENOMIC DNA]</scope>
    <source>
        <strain evidence="8 9">UM270</strain>
    </source>
</reference>
<name>A0A0D0MNJ6_PSEFL</name>
<evidence type="ECO:0000256" key="5">
    <source>
        <dbReference type="ARBA" id="ARBA00023136"/>
    </source>
</evidence>
<evidence type="ECO:0000256" key="1">
    <source>
        <dbReference type="ARBA" id="ARBA00004127"/>
    </source>
</evidence>
<dbReference type="InterPro" id="IPR011701">
    <property type="entry name" value="MFS"/>
</dbReference>
<dbReference type="SUPFAM" id="SSF103473">
    <property type="entry name" value="MFS general substrate transporter"/>
    <property type="match status" value="1"/>
</dbReference>